<evidence type="ECO:0000313" key="3">
    <source>
        <dbReference type="Proteomes" id="UP000269669"/>
    </source>
</evidence>
<dbReference type="PANTHER" id="PTHR33840">
    <property type="match status" value="1"/>
</dbReference>
<proteinExistence type="predicted"/>
<dbReference type="Pfam" id="PF09994">
    <property type="entry name" value="T6SS_Tle1-like_cat"/>
    <property type="match status" value="1"/>
</dbReference>
<evidence type="ECO:0000259" key="1">
    <source>
        <dbReference type="Pfam" id="PF09994"/>
    </source>
</evidence>
<organism evidence="2 3">
    <name type="scientific">Edaphobacter aggregans</name>
    <dbReference type="NCBI Taxonomy" id="570835"/>
    <lineage>
        <taxon>Bacteria</taxon>
        <taxon>Pseudomonadati</taxon>
        <taxon>Acidobacteriota</taxon>
        <taxon>Terriglobia</taxon>
        <taxon>Terriglobales</taxon>
        <taxon>Acidobacteriaceae</taxon>
        <taxon>Edaphobacter</taxon>
    </lineage>
</organism>
<dbReference type="EMBL" id="RSDW01000001">
    <property type="protein sequence ID" value="RSL17790.1"/>
    <property type="molecule type" value="Genomic_DNA"/>
</dbReference>
<dbReference type="AlphaFoldDB" id="A0A428MLT1"/>
<dbReference type="OrthoDB" id="4378831at2"/>
<reference evidence="2 3" key="1">
    <citation type="submission" date="2018-12" db="EMBL/GenBank/DDBJ databases">
        <title>Sequencing of bacterial isolates from soil warming experiment in Harvard Forest, Massachusetts, USA.</title>
        <authorList>
            <person name="Deangelis K."/>
        </authorList>
    </citation>
    <scope>NUCLEOTIDE SEQUENCE [LARGE SCALE GENOMIC DNA]</scope>
    <source>
        <strain evidence="2 3">EB153</strain>
    </source>
</reference>
<dbReference type="InterPro" id="IPR018712">
    <property type="entry name" value="Tle1-like_cat"/>
</dbReference>
<protein>
    <submittedName>
        <fullName evidence="2">Uncharacterized protein (DUF2235 family)</fullName>
    </submittedName>
</protein>
<keyword evidence="3" id="KW-1185">Reference proteome</keyword>
<evidence type="ECO:0000313" key="2">
    <source>
        <dbReference type="EMBL" id="RSL17790.1"/>
    </source>
</evidence>
<name>A0A428MLT1_9BACT</name>
<gene>
    <name evidence="2" type="ORF">EDE15_3339</name>
</gene>
<dbReference type="PANTHER" id="PTHR33840:SF1">
    <property type="entry name" value="TLE1 PHOSPHOLIPASE DOMAIN-CONTAINING PROTEIN"/>
    <property type="match status" value="1"/>
</dbReference>
<sequence length="343" mass="36931">MKNIIFCADGTWNHPKEANTVSVTDTNVYKLYKALPTTATQCPRYDDGVGTDGSIISHLLGGAFGTGLFNKVKEGYTKIAHDYSEGDQIFLIGFSRGAYTARSIGGMLSACGLPTNLTDDAISDAFNTYRMKPGSPERAAAQANLTAKYGNKPVTIAMIGVWDTVGSLGVPSLFGGVDPVLYGFLDTQLSASVKAAYHAISIDERRKAFPPTLWVSDNVPGQILEQVWFSGCHSSVGGGCKDCGLSDITLKWMMGKCIDNGLIIDPVVWQKYQALDTAAHGLDEIDESWSVLWGLPHIREVSPDAAVASSVASRLQHLLSYLPSNLKITAQRALEPTYKTVSI</sequence>
<dbReference type="Proteomes" id="UP000269669">
    <property type="component" value="Unassembled WGS sequence"/>
</dbReference>
<feature type="domain" description="T6SS Phospholipase effector Tle1-like catalytic" evidence="1">
    <location>
        <begin position="2"/>
        <end position="254"/>
    </location>
</feature>
<dbReference type="RefSeq" id="WP_125486227.1">
    <property type="nucleotide sequence ID" value="NZ_RSDW01000001.1"/>
</dbReference>
<accession>A0A428MLT1</accession>
<comment type="caution">
    <text evidence="2">The sequence shown here is derived from an EMBL/GenBank/DDBJ whole genome shotgun (WGS) entry which is preliminary data.</text>
</comment>